<name>A0AAN6TC60_9PEZI</name>
<evidence type="ECO:0000256" key="4">
    <source>
        <dbReference type="ARBA" id="ARBA00022741"/>
    </source>
</evidence>
<proteinExistence type="inferred from homology"/>
<dbReference type="InterPro" id="IPR015760">
    <property type="entry name" value="TIF_IF2"/>
</dbReference>
<sequence>MEWSHLARRRQAVARKLDLSRPLDPGQLFGEQQQPSRVPLNPRSPLGRQQASAQRAQPNDDPWKELLQSQSDPDKKQKQSDPDVDIKTWAWVDEDASRFDGTTKDMPMQQKVSPAPRVSDSSAPDSRWRDKKSRRSRDDRDDRVRRSDKPKNTASRRSYEEDDDFDESYEERRRRKAERQRQKLAALEAAGPTPILLPEYISVANLATALRQKVDVFVAQLEDLGFEEVSKENILTGETAALIAQEYGFEPTVDTGEDEDLKPRPPPEDLSSLPLRPPVVTIMGHVDHGKTTLLDYLRKSSIVAQEHGGITQHIGAFSVKMSSGKQITFLDTPGHAAFLAMRQRGALVTDMVILVVAADDSVMPQTREAIKHARAAKVPIIVAINKIDKPEANVDRVKSDLASHGVEIEDYGGDVQVVCVSGKTGQGMDDLEENILTLSEMLDIRAETDGMAEGWVLESTIKPLGRVATVLVKRGTLRPGDFIVAGCAHAKIRSLRNEAGVEVREAPPGTAVEILGWKEPPEAGDMVLQAPDEDKAKAAVRYRQELKDRGEVIAQMAQQEQDRRELEREREEAAAAADSGKDGDPANTEPEQSGTKYVNFTVKGDVHGSTEAVAASILEQGNNEVRARVLRSSPGQINESDVEHAAVSGSTIVNFNNPIPPRIRALADDAGVKIMEHNIIYNVIEDVREQLAAALPPVIIQKVVGEAEVLQIFPINLKGRVYKNIAGCRVNNGLVLKGAKARVLRHGETVFEGVIETLRQVKKDVTEMKKGSECGLSFADWDELRQGDHIQVLEEIVEKRRL</sequence>
<evidence type="ECO:0000256" key="5">
    <source>
        <dbReference type="ARBA" id="ARBA00022917"/>
    </source>
</evidence>
<dbReference type="Pfam" id="PF22042">
    <property type="entry name" value="EF-G_D2"/>
    <property type="match status" value="1"/>
</dbReference>
<dbReference type="CDD" id="cd03702">
    <property type="entry name" value="IF2_mtIF2_II"/>
    <property type="match status" value="1"/>
</dbReference>
<evidence type="ECO:0000256" key="3">
    <source>
        <dbReference type="ARBA" id="ARBA00022540"/>
    </source>
</evidence>
<feature type="compositionally biased region" description="Basic and acidic residues" evidence="11">
    <location>
        <begin position="560"/>
        <end position="584"/>
    </location>
</feature>
<dbReference type="InterPro" id="IPR006847">
    <property type="entry name" value="IF2_N"/>
</dbReference>
<dbReference type="InterPro" id="IPR036925">
    <property type="entry name" value="TIF_IF2_dom3_sf"/>
</dbReference>
<protein>
    <recommendedName>
        <fullName evidence="10">Translation initiation factor IF-2, mitochondrial</fullName>
    </recommendedName>
</protein>
<feature type="domain" description="Tr-type G" evidence="12">
    <location>
        <begin position="275"/>
        <end position="447"/>
    </location>
</feature>
<feature type="compositionally biased region" description="Basic and acidic residues" evidence="11">
    <location>
        <begin position="72"/>
        <end position="86"/>
    </location>
</feature>
<evidence type="ECO:0000256" key="1">
    <source>
        <dbReference type="ARBA" id="ARBA00004173"/>
    </source>
</evidence>
<dbReference type="GO" id="GO:0005739">
    <property type="term" value="C:mitochondrion"/>
    <property type="evidence" value="ECO:0007669"/>
    <property type="project" value="UniProtKB-SubCell"/>
</dbReference>
<dbReference type="SUPFAM" id="SSF50447">
    <property type="entry name" value="Translation proteins"/>
    <property type="match status" value="2"/>
</dbReference>
<dbReference type="InterPro" id="IPR023115">
    <property type="entry name" value="TIF_IF2_dom3"/>
</dbReference>
<dbReference type="GO" id="GO:0003924">
    <property type="term" value="F:GTPase activity"/>
    <property type="evidence" value="ECO:0007669"/>
    <property type="project" value="InterPro"/>
</dbReference>
<feature type="compositionally biased region" description="Polar residues" evidence="11">
    <location>
        <begin position="47"/>
        <end position="57"/>
    </location>
</feature>
<dbReference type="FunFam" id="2.40.30.10:FF:000008">
    <property type="entry name" value="Translation initiation factor IF-2"/>
    <property type="match status" value="1"/>
</dbReference>
<dbReference type="NCBIfam" id="TIGR00487">
    <property type="entry name" value="IF-2"/>
    <property type="match status" value="1"/>
</dbReference>
<dbReference type="NCBIfam" id="TIGR00231">
    <property type="entry name" value="small_GTP"/>
    <property type="match status" value="1"/>
</dbReference>
<evidence type="ECO:0000256" key="2">
    <source>
        <dbReference type="ARBA" id="ARBA00007733"/>
    </source>
</evidence>
<keyword evidence="6" id="KW-0809">Transit peptide</keyword>
<reference evidence="13" key="1">
    <citation type="journal article" date="2023" name="Mol. Phylogenet. Evol.">
        <title>Genome-scale phylogeny and comparative genomics of the fungal order Sordariales.</title>
        <authorList>
            <person name="Hensen N."/>
            <person name="Bonometti L."/>
            <person name="Westerberg I."/>
            <person name="Brannstrom I.O."/>
            <person name="Guillou S."/>
            <person name="Cros-Aarteil S."/>
            <person name="Calhoun S."/>
            <person name="Haridas S."/>
            <person name="Kuo A."/>
            <person name="Mondo S."/>
            <person name="Pangilinan J."/>
            <person name="Riley R."/>
            <person name="LaButti K."/>
            <person name="Andreopoulos B."/>
            <person name="Lipzen A."/>
            <person name="Chen C."/>
            <person name="Yan M."/>
            <person name="Daum C."/>
            <person name="Ng V."/>
            <person name="Clum A."/>
            <person name="Steindorff A."/>
            <person name="Ohm R.A."/>
            <person name="Martin F."/>
            <person name="Silar P."/>
            <person name="Natvig D.O."/>
            <person name="Lalanne C."/>
            <person name="Gautier V."/>
            <person name="Ament-Velasquez S.L."/>
            <person name="Kruys A."/>
            <person name="Hutchinson M.I."/>
            <person name="Powell A.J."/>
            <person name="Barry K."/>
            <person name="Miller A.N."/>
            <person name="Grigoriev I.V."/>
            <person name="Debuchy R."/>
            <person name="Gladieux P."/>
            <person name="Hiltunen Thoren M."/>
            <person name="Johannesson H."/>
        </authorList>
    </citation>
    <scope>NUCLEOTIDE SEQUENCE</scope>
    <source>
        <strain evidence="13">CBS 508.74</strain>
    </source>
</reference>
<dbReference type="InterPro" id="IPR053905">
    <property type="entry name" value="EF-G-like_DII"/>
</dbReference>
<evidence type="ECO:0000256" key="8">
    <source>
        <dbReference type="ARBA" id="ARBA00023134"/>
    </source>
</evidence>
<keyword evidence="7" id="KW-0496">Mitochondrion</keyword>
<dbReference type="AlphaFoldDB" id="A0AAN6TC60"/>
<evidence type="ECO:0000256" key="11">
    <source>
        <dbReference type="SAM" id="MobiDB-lite"/>
    </source>
</evidence>
<reference evidence="13" key="2">
    <citation type="submission" date="2023-05" db="EMBL/GenBank/DDBJ databases">
        <authorList>
            <consortium name="Lawrence Berkeley National Laboratory"/>
            <person name="Steindorff A."/>
            <person name="Hensen N."/>
            <person name="Bonometti L."/>
            <person name="Westerberg I."/>
            <person name="Brannstrom I.O."/>
            <person name="Guillou S."/>
            <person name="Cros-Aarteil S."/>
            <person name="Calhoun S."/>
            <person name="Haridas S."/>
            <person name="Kuo A."/>
            <person name="Mondo S."/>
            <person name="Pangilinan J."/>
            <person name="Riley R."/>
            <person name="Labutti K."/>
            <person name="Andreopoulos B."/>
            <person name="Lipzen A."/>
            <person name="Chen C."/>
            <person name="Yanf M."/>
            <person name="Daum C."/>
            <person name="Ng V."/>
            <person name="Clum A."/>
            <person name="Ohm R."/>
            <person name="Martin F."/>
            <person name="Silar P."/>
            <person name="Natvig D."/>
            <person name="Lalanne C."/>
            <person name="Gautier V."/>
            <person name="Ament-Velasquez S.L."/>
            <person name="Kruys A."/>
            <person name="Hutchinson M.I."/>
            <person name="Powell A.J."/>
            <person name="Barry K."/>
            <person name="Miller A.N."/>
            <person name="Grigoriev I.V."/>
            <person name="Debuchy R."/>
            <person name="Gladieux P."/>
            <person name="Thoren M.H."/>
            <person name="Johannesson H."/>
        </authorList>
    </citation>
    <scope>NUCLEOTIDE SEQUENCE</scope>
    <source>
        <strain evidence="13">CBS 508.74</strain>
    </source>
</reference>
<dbReference type="Proteomes" id="UP001302812">
    <property type="component" value="Unassembled WGS sequence"/>
</dbReference>
<evidence type="ECO:0000259" key="12">
    <source>
        <dbReference type="PROSITE" id="PS51722"/>
    </source>
</evidence>
<dbReference type="RefSeq" id="XP_064669215.1">
    <property type="nucleotide sequence ID" value="XM_064813690.1"/>
</dbReference>
<dbReference type="InterPro" id="IPR000178">
    <property type="entry name" value="TF_IF2_bacterial-like"/>
</dbReference>
<gene>
    <name evidence="13" type="ORF">N656DRAFT_769277</name>
</gene>
<comment type="function">
    <text evidence="9">One of the essential components for the initiation of protein synthesis. Protects formylmethionyl-tRNA from spontaneous hydrolysis and promotes its binding to the 30S ribosomal subunits. Also involved in the hydrolysis of GTP during the formation of the 70S ribosomal complex.</text>
</comment>
<feature type="region of interest" description="Disordered" evidence="11">
    <location>
        <begin position="1"/>
        <end position="176"/>
    </location>
</feature>
<evidence type="ECO:0000313" key="14">
    <source>
        <dbReference type="Proteomes" id="UP001302812"/>
    </source>
</evidence>
<dbReference type="PROSITE" id="PS51722">
    <property type="entry name" value="G_TR_2"/>
    <property type="match status" value="1"/>
</dbReference>
<feature type="region of interest" description="Disordered" evidence="11">
    <location>
        <begin position="557"/>
        <end position="596"/>
    </location>
</feature>
<dbReference type="InterPro" id="IPR005225">
    <property type="entry name" value="Small_GTP-bd"/>
</dbReference>
<dbReference type="Gene3D" id="3.40.50.300">
    <property type="entry name" value="P-loop containing nucleotide triphosphate hydrolases"/>
    <property type="match status" value="1"/>
</dbReference>
<dbReference type="Gene3D" id="3.40.50.10050">
    <property type="entry name" value="Translation initiation factor IF- 2, domain 3"/>
    <property type="match status" value="1"/>
</dbReference>
<keyword evidence="14" id="KW-1185">Reference proteome</keyword>
<comment type="caution">
    <text evidence="13">The sequence shown here is derived from an EMBL/GenBank/DDBJ whole genome shotgun (WGS) entry which is preliminary data.</text>
</comment>
<dbReference type="InterPro" id="IPR009000">
    <property type="entry name" value="Transl_B-barrel_sf"/>
</dbReference>
<dbReference type="SUPFAM" id="SSF52540">
    <property type="entry name" value="P-loop containing nucleoside triphosphate hydrolases"/>
    <property type="match status" value="1"/>
</dbReference>
<dbReference type="EMBL" id="MU853345">
    <property type="protein sequence ID" value="KAK4111645.1"/>
    <property type="molecule type" value="Genomic_DNA"/>
</dbReference>
<comment type="similarity">
    <text evidence="2">Belongs to the TRAFAC class translation factor GTPase superfamily. Classic translation factor GTPase family. IF-2 subfamily.</text>
</comment>
<dbReference type="GO" id="GO:0005525">
    <property type="term" value="F:GTP binding"/>
    <property type="evidence" value="ECO:0007669"/>
    <property type="project" value="UniProtKB-KW"/>
</dbReference>
<dbReference type="Pfam" id="PF04760">
    <property type="entry name" value="IF2_N"/>
    <property type="match status" value="1"/>
</dbReference>
<evidence type="ECO:0000256" key="7">
    <source>
        <dbReference type="ARBA" id="ARBA00023128"/>
    </source>
</evidence>
<keyword evidence="4" id="KW-0547">Nucleotide-binding</keyword>
<evidence type="ECO:0000256" key="9">
    <source>
        <dbReference type="ARBA" id="ARBA00025162"/>
    </source>
</evidence>
<dbReference type="InterPro" id="IPR000795">
    <property type="entry name" value="T_Tr_GTP-bd_dom"/>
</dbReference>
<organism evidence="13 14">
    <name type="scientific">Canariomyces notabilis</name>
    <dbReference type="NCBI Taxonomy" id="2074819"/>
    <lineage>
        <taxon>Eukaryota</taxon>
        <taxon>Fungi</taxon>
        <taxon>Dikarya</taxon>
        <taxon>Ascomycota</taxon>
        <taxon>Pezizomycotina</taxon>
        <taxon>Sordariomycetes</taxon>
        <taxon>Sordariomycetidae</taxon>
        <taxon>Sordariales</taxon>
        <taxon>Chaetomiaceae</taxon>
        <taxon>Canariomyces</taxon>
    </lineage>
</organism>
<accession>A0AAN6TC60</accession>
<evidence type="ECO:0000313" key="13">
    <source>
        <dbReference type="EMBL" id="KAK4111645.1"/>
    </source>
</evidence>
<feature type="compositionally biased region" description="Acidic residues" evidence="11">
    <location>
        <begin position="160"/>
        <end position="169"/>
    </location>
</feature>
<dbReference type="InterPro" id="IPR044145">
    <property type="entry name" value="IF2_II"/>
</dbReference>
<dbReference type="FunFam" id="3.40.50.10050:FF:000001">
    <property type="entry name" value="Translation initiation factor IF-2"/>
    <property type="match status" value="1"/>
</dbReference>
<evidence type="ECO:0000256" key="10">
    <source>
        <dbReference type="ARBA" id="ARBA00044200"/>
    </source>
</evidence>
<comment type="subcellular location">
    <subcellularLocation>
        <location evidence="1">Mitochondrion</location>
    </subcellularLocation>
</comment>
<dbReference type="HAMAP" id="MF_00100_B">
    <property type="entry name" value="IF_2_B"/>
    <property type="match status" value="1"/>
</dbReference>
<dbReference type="SUPFAM" id="SSF52156">
    <property type="entry name" value="Initiation factor IF2/eIF5b, domain 3"/>
    <property type="match status" value="1"/>
</dbReference>
<evidence type="ECO:0000256" key="6">
    <source>
        <dbReference type="ARBA" id="ARBA00022946"/>
    </source>
</evidence>
<dbReference type="InterPro" id="IPR027417">
    <property type="entry name" value="P-loop_NTPase"/>
</dbReference>
<keyword evidence="3 13" id="KW-0396">Initiation factor</keyword>
<dbReference type="Pfam" id="PF11987">
    <property type="entry name" value="IF-2"/>
    <property type="match status" value="1"/>
</dbReference>
<feature type="compositionally biased region" description="Basic residues" evidence="11">
    <location>
        <begin position="1"/>
        <end position="13"/>
    </location>
</feature>
<dbReference type="PANTHER" id="PTHR43381">
    <property type="entry name" value="TRANSLATION INITIATION FACTOR IF-2-RELATED"/>
    <property type="match status" value="1"/>
</dbReference>
<dbReference type="Pfam" id="PF00009">
    <property type="entry name" value="GTP_EFTU"/>
    <property type="match status" value="1"/>
</dbReference>
<feature type="region of interest" description="Disordered" evidence="11">
    <location>
        <begin position="252"/>
        <end position="274"/>
    </location>
</feature>
<dbReference type="FunFam" id="3.40.50.300:FF:000019">
    <property type="entry name" value="Translation initiation factor IF-2"/>
    <property type="match status" value="1"/>
</dbReference>
<dbReference type="CDD" id="cd03692">
    <property type="entry name" value="mtIF2_IVc"/>
    <property type="match status" value="1"/>
</dbReference>
<dbReference type="CDD" id="cd01887">
    <property type="entry name" value="IF2_eIF5B"/>
    <property type="match status" value="1"/>
</dbReference>
<keyword evidence="8" id="KW-0342">GTP-binding</keyword>
<feature type="compositionally biased region" description="Basic and acidic residues" evidence="11">
    <location>
        <begin position="136"/>
        <end position="151"/>
    </location>
</feature>
<dbReference type="PANTHER" id="PTHR43381:SF20">
    <property type="entry name" value="TRANSLATION INITIATION FACTOR IF-2, MITOCHONDRIAL"/>
    <property type="match status" value="1"/>
</dbReference>
<dbReference type="Gene3D" id="2.40.30.10">
    <property type="entry name" value="Translation factors"/>
    <property type="match status" value="2"/>
</dbReference>
<dbReference type="GeneID" id="89937815"/>
<dbReference type="GO" id="GO:0003743">
    <property type="term" value="F:translation initiation factor activity"/>
    <property type="evidence" value="ECO:0007669"/>
    <property type="project" value="UniProtKB-KW"/>
</dbReference>
<keyword evidence="5" id="KW-0648">Protein biosynthesis</keyword>